<dbReference type="EMBL" id="MU069660">
    <property type="protein sequence ID" value="KAF5836429.1"/>
    <property type="molecule type" value="Genomic_DNA"/>
</dbReference>
<evidence type="ECO:0000313" key="2">
    <source>
        <dbReference type="Proteomes" id="UP000815325"/>
    </source>
</evidence>
<accession>A0ABQ7GP96</accession>
<comment type="caution">
    <text evidence="1">The sequence shown here is derived from an EMBL/GenBank/DDBJ whole genome shotgun (WGS) entry which is preliminary data.</text>
</comment>
<dbReference type="Proteomes" id="UP000815325">
    <property type="component" value="Unassembled WGS sequence"/>
</dbReference>
<reference evidence="1" key="1">
    <citation type="submission" date="2017-08" db="EMBL/GenBank/DDBJ databases">
        <authorList>
            <person name="Polle J.E."/>
            <person name="Barry K."/>
            <person name="Cushman J."/>
            <person name="Schmutz J."/>
            <person name="Tran D."/>
            <person name="Hathwaick L.T."/>
            <person name="Yim W.C."/>
            <person name="Jenkins J."/>
            <person name="Mckie-Krisberg Z.M."/>
            <person name="Prochnik S."/>
            <person name="Lindquist E."/>
            <person name="Dockter R.B."/>
            <person name="Adam C."/>
            <person name="Molina H."/>
            <person name="Bunkerborg J."/>
            <person name="Jin E."/>
            <person name="Buchheim M."/>
            <person name="Magnuson J."/>
        </authorList>
    </citation>
    <scope>NUCLEOTIDE SEQUENCE</scope>
    <source>
        <strain evidence="1">CCAP 19/18</strain>
    </source>
</reference>
<gene>
    <name evidence="1" type="ORF">DUNSADRAFT_5935</name>
</gene>
<protein>
    <recommendedName>
        <fullName evidence="3">ABM domain-containing protein</fullName>
    </recommendedName>
</protein>
<evidence type="ECO:0000313" key="1">
    <source>
        <dbReference type="EMBL" id="KAF5836429.1"/>
    </source>
</evidence>
<proteinExistence type="predicted"/>
<organism evidence="1 2">
    <name type="scientific">Dunaliella salina</name>
    <name type="common">Green alga</name>
    <name type="synonym">Protococcus salinus</name>
    <dbReference type="NCBI Taxonomy" id="3046"/>
    <lineage>
        <taxon>Eukaryota</taxon>
        <taxon>Viridiplantae</taxon>
        <taxon>Chlorophyta</taxon>
        <taxon>core chlorophytes</taxon>
        <taxon>Chlorophyceae</taxon>
        <taxon>CS clade</taxon>
        <taxon>Chlamydomonadales</taxon>
        <taxon>Dunaliellaceae</taxon>
        <taxon>Dunaliella</taxon>
    </lineage>
</organism>
<evidence type="ECO:0008006" key="3">
    <source>
        <dbReference type="Google" id="ProtNLM"/>
    </source>
</evidence>
<sequence>MIAGDARFGMPCSEGDQKQEYTMSELKQLGALCPDLESLELAGHKYAMEAKVQDCLCVIAERFTNLENLECHFKAPLQPGFAEAVLAFYTGCALRRPNRNPNPLVVNIFISGLEEEVAELRGLEKTWCTRNECLPGMQRKVELYMNCDGL</sequence>
<name>A0ABQ7GP96_DUNSA</name>
<keyword evidence="2" id="KW-1185">Reference proteome</keyword>